<dbReference type="Ensembl" id="ENSPSTT00000013010.1">
    <property type="protein sequence ID" value="ENSPSTP00000012405.1"/>
    <property type="gene ID" value="ENSPSTG00000008756.1"/>
</dbReference>
<evidence type="ECO:0000313" key="7">
    <source>
        <dbReference type="Ensembl" id="ENSPSTP00000012405.1"/>
    </source>
</evidence>
<dbReference type="Pfam" id="PF00207">
    <property type="entry name" value="A2M"/>
    <property type="match status" value="1"/>
</dbReference>
<reference evidence="7" key="1">
    <citation type="submission" date="2025-08" db="UniProtKB">
        <authorList>
            <consortium name="Ensembl"/>
        </authorList>
    </citation>
    <scope>IDENTIFICATION</scope>
</reference>
<dbReference type="Gene3D" id="2.60.120.1540">
    <property type="match status" value="2"/>
</dbReference>
<sequence length="714" mass="79563">MLSNKVSVVDSHVVHDNLVPQSDDTRKPKPRTYFPETWIWDLVPVSDEGQASLQVTVPDSITEWNANTFCVADNGFGLSHLATLRVFQPFFVDLSLPYSVIQGEIFSLKATIFNYLKDCIQVHTTLIETPELKVDACPGCQFTSCLCANEAKIFVWNVTATRLGKVNVTVSSVAEDSHNLCDNRVAVTPLQGKTDTVIKPLLVKPGGILQEKTQNAFLCATDNTVSEEFSLTLPAETLEGSGRATFSVIGDIMGPALQNLDQLLGMPFGCGEQNMVQFAPNIFILQYLKKTKQLDPEIEVTALYFLRTGYQRQLLYKHDDGSYSAFGKSDTQGNTWLTAFVARSFGQASSYIYINKDHVQDAVLWLQKHQLPNGCFQRVGKLFNNDLKDTVLDNALRCLKNVTIDETSLYVKALMAYVFTLTEDVEMRQELLDKLEKETSKLLHFKDFGFTESQNCRGWKGPLEFQSPYSSSEESSSMIEIVAYILLAHVSKPDFAVSESAVSKLVHWLSKKRNALGGFASTQDTVVSLQALAKYAALIPHEVRDVKVTVKGKEASPLEFHVHKNNKLVLHQASLLEVPGMYTVQATGSGCVYIQSTLYYNTPPPKTEVVFLLDVETVTRECDGVRKQFDIHVSVSYTGDRETSNMALVEVDMLSGFIPIKKSVEELKNVFLVKKAEIKPDKVTIYLEEVRGRPQRSAQSSSTKVVAAQQSTLF</sequence>
<dbReference type="GO" id="GO:0004867">
    <property type="term" value="F:serine-type endopeptidase inhibitor activity"/>
    <property type="evidence" value="ECO:0007669"/>
    <property type="project" value="UniProtKB-KW"/>
</dbReference>
<feature type="domain" description="Alpha-2-macroglobulin" evidence="5">
    <location>
        <begin position="37"/>
        <end position="126"/>
    </location>
</feature>
<dbReference type="InterPro" id="IPR001599">
    <property type="entry name" value="Macroglobln_a2"/>
</dbReference>
<evidence type="ECO:0008006" key="9">
    <source>
        <dbReference type="Google" id="ProtNLM"/>
    </source>
</evidence>
<dbReference type="Pfam" id="PF07677">
    <property type="entry name" value="A2M_recep"/>
    <property type="match status" value="1"/>
</dbReference>
<evidence type="ECO:0000256" key="2">
    <source>
        <dbReference type="ARBA" id="ARBA00022690"/>
    </source>
</evidence>
<dbReference type="Gene3D" id="2.60.40.690">
    <property type="entry name" value="Alpha-macroglobulin, receptor-binding domain"/>
    <property type="match status" value="1"/>
</dbReference>
<dbReference type="Pfam" id="PF07678">
    <property type="entry name" value="TED_complement"/>
    <property type="match status" value="1"/>
</dbReference>
<dbReference type="InterPro" id="IPR011626">
    <property type="entry name" value="Alpha-macroglobulin_TED"/>
</dbReference>
<feature type="domain" description="Alpha-macroglobulin receptor-binding" evidence="6">
    <location>
        <begin position="644"/>
        <end position="714"/>
    </location>
</feature>
<dbReference type="Gene3D" id="2.20.130.20">
    <property type="match status" value="1"/>
</dbReference>
<dbReference type="InterPro" id="IPR047565">
    <property type="entry name" value="Alpha-macroglob_thiol-ester_cl"/>
</dbReference>
<dbReference type="SUPFAM" id="SSF81296">
    <property type="entry name" value="E set domains"/>
    <property type="match status" value="1"/>
</dbReference>
<dbReference type="Proteomes" id="UP000694428">
    <property type="component" value="Unplaced"/>
</dbReference>
<dbReference type="InterPro" id="IPR036595">
    <property type="entry name" value="A-macroglobulin_rcpt-bd_sf"/>
</dbReference>
<dbReference type="SMART" id="SM01419">
    <property type="entry name" value="Thiol-ester_cl"/>
    <property type="match status" value="1"/>
</dbReference>
<dbReference type="Gene3D" id="1.50.10.20">
    <property type="match status" value="2"/>
</dbReference>
<evidence type="ECO:0000256" key="4">
    <source>
        <dbReference type="ARBA" id="ARBA00023157"/>
    </source>
</evidence>
<evidence type="ECO:0000313" key="8">
    <source>
        <dbReference type="Proteomes" id="UP000694428"/>
    </source>
</evidence>
<dbReference type="InterPro" id="IPR013783">
    <property type="entry name" value="Ig-like_fold"/>
</dbReference>
<dbReference type="GO" id="GO:0005615">
    <property type="term" value="C:extracellular space"/>
    <property type="evidence" value="ECO:0007669"/>
    <property type="project" value="InterPro"/>
</dbReference>
<evidence type="ECO:0000256" key="3">
    <source>
        <dbReference type="ARBA" id="ARBA00022900"/>
    </source>
</evidence>
<dbReference type="PANTHER" id="PTHR11412:SF185">
    <property type="entry name" value="ALPHA-2-MACROGLOBULIN-LIKE PROTEIN 1"/>
    <property type="match status" value="1"/>
</dbReference>
<dbReference type="SMART" id="SM01360">
    <property type="entry name" value="A2M"/>
    <property type="match status" value="1"/>
</dbReference>
<dbReference type="InterPro" id="IPR009048">
    <property type="entry name" value="A-macroglobulin_rcpt-bd"/>
</dbReference>
<dbReference type="SUPFAM" id="SSF48239">
    <property type="entry name" value="Terpenoid cyclases/Protein prenyltransferases"/>
    <property type="match status" value="1"/>
</dbReference>
<dbReference type="PROSITE" id="PS00477">
    <property type="entry name" value="ALPHA_2_MACROGLOBULIN"/>
    <property type="match status" value="1"/>
</dbReference>
<protein>
    <recommendedName>
        <fullName evidence="9">Alpha-2-macroglobulin-like protein 1</fullName>
    </recommendedName>
</protein>
<dbReference type="InterPro" id="IPR008930">
    <property type="entry name" value="Terpenoid_cyclase/PrenylTrfase"/>
</dbReference>
<dbReference type="SMART" id="SM01361">
    <property type="entry name" value="A2M_recep"/>
    <property type="match status" value="1"/>
</dbReference>
<dbReference type="CDD" id="cd02897">
    <property type="entry name" value="A2M_2"/>
    <property type="match status" value="1"/>
</dbReference>
<dbReference type="SUPFAM" id="SSF49410">
    <property type="entry name" value="Alpha-macroglobulin receptor domain"/>
    <property type="match status" value="1"/>
</dbReference>
<keyword evidence="4" id="KW-1015">Disulfide bond</keyword>
<dbReference type="AlphaFoldDB" id="A0A8C9LA80"/>
<evidence type="ECO:0000256" key="1">
    <source>
        <dbReference type="ARBA" id="ARBA00010952"/>
    </source>
</evidence>
<organism evidence="7 8">
    <name type="scientific">Pavo cristatus</name>
    <name type="common">Indian peafowl</name>
    <name type="synonym">Blue peafowl</name>
    <dbReference type="NCBI Taxonomy" id="9049"/>
    <lineage>
        <taxon>Eukaryota</taxon>
        <taxon>Metazoa</taxon>
        <taxon>Chordata</taxon>
        <taxon>Craniata</taxon>
        <taxon>Vertebrata</taxon>
        <taxon>Euteleostomi</taxon>
        <taxon>Archelosauria</taxon>
        <taxon>Archosauria</taxon>
        <taxon>Dinosauria</taxon>
        <taxon>Saurischia</taxon>
        <taxon>Theropoda</taxon>
        <taxon>Coelurosauria</taxon>
        <taxon>Aves</taxon>
        <taxon>Neognathae</taxon>
        <taxon>Galloanserae</taxon>
        <taxon>Galliformes</taxon>
        <taxon>Phasianidae</taxon>
        <taxon>Phasianinae</taxon>
        <taxon>Pavo</taxon>
    </lineage>
</organism>
<dbReference type="InterPro" id="IPR019742">
    <property type="entry name" value="MacrogloblnA2_CS"/>
</dbReference>
<reference evidence="7" key="2">
    <citation type="submission" date="2025-09" db="UniProtKB">
        <authorList>
            <consortium name="Ensembl"/>
        </authorList>
    </citation>
    <scope>IDENTIFICATION</scope>
</reference>
<dbReference type="InterPro" id="IPR041813">
    <property type="entry name" value="A2M_TED"/>
</dbReference>
<dbReference type="InterPro" id="IPR014756">
    <property type="entry name" value="Ig_E-set"/>
</dbReference>
<comment type="similarity">
    <text evidence="1">Belongs to the protease inhibitor I39 (alpha-2-macroglobulin) family.</text>
</comment>
<dbReference type="PANTHER" id="PTHR11412">
    <property type="entry name" value="MACROGLOBULIN / COMPLEMENT"/>
    <property type="match status" value="1"/>
</dbReference>
<keyword evidence="8" id="KW-1185">Reference proteome</keyword>
<keyword evidence="2" id="KW-0646">Protease inhibitor</keyword>
<name>A0A8C9LA80_PAVCR</name>
<evidence type="ECO:0000259" key="6">
    <source>
        <dbReference type="SMART" id="SM01361"/>
    </source>
</evidence>
<accession>A0A8C9LA80</accession>
<evidence type="ECO:0000259" key="5">
    <source>
        <dbReference type="SMART" id="SM01360"/>
    </source>
</evidence>
<keyword evidence="3" id="KW-0722">Serine protease inhibitor</keyword>
<dbReference type="Gene3D" id="2.60.40.10">
    <property type="entry name" value="Immunoglobulins"/>
    <property type="match status" value="1"/>
</dbReference>
<proteinExistence type="inferred from homology"/>
<dbReference type="InterPro" id="IPR050473">
    <property type="entry name" value="A2M/Complement_sys"/>
</dbReference>